<keyword evidence="2" id="KW-0902">Two-component regulatory system</keyword>
<dbReference type="Pfam" id="PF00072">
    <property type="entry name" value="Response_reg"/>
    <property type="match status" value="1"/>
</dbReference>
<dbReference type="PROSITE" id="PS50110">
    <property type="entry name" value="RESPONSE_REGULATORY"/>
    <property type="match status" value="1"/>
</dbReference>
<keyword evidence="11" id="KW-1185">Reference proteome</keyword>
<feature type="domain" description="Response regulatory" evidence="8">
    <location>
        <begin position="6"/>
        <end position="120"/>
    </location>
</feature>
<comment type="caution">
    <text evidence="10">The sequence shown here is derived from an EMBL/GenBank/DDBJ whole genome shotgun (WGS) entry which is preliminary data.</text>
</comment>
<name>A0ABW9G4N8_9GAMM</name>
<dbReference type="CDD" id="cd00383">
    <property type="entry name" value="trans_reg_C"/>
    <property type="match status" value="1"/>
</dbReference>
<dbReference type="Gene3D" id="6.10.250.690">
    <property type="match status" value="1"/>
</dbReference>
<dbReference type="InterPro" id="IPR001789">
    <property type="entry name" value="Sig_transdc_resp-reg_receiver"/>
</dbReference>
<feature type="DNA-binding region" description="OmpR/PhoB-type" evidence="7">
    <location>
        <begin position="131"/>
        <end position="230"/>
    </location>
</feature>
<dbReference type="InterPro" id="IPR016032">
    <property type="entry name" value="Sig_transdc_resp-reg_C-effctor"/>
</dbReference>
<dbReference type="SUPFAM" id="SSF46894">
    <property type="entry name" value="C-terminal effector domain of the bipartite response regulators"/>
    <property type="match status" value="1"/>
</dbReference>
<feature type="modified residue" description="4-aspartylphosphate" evidence="6">
    <location>
        <position position="55"/>
    </location>
</feature>
<dbReference type="InterPro" id="IPR036388">
    <property type="entry name" value="WH-like_DNA-bd_sf"/>
</dbReference>
<dbReference type="PANTHER" id="PTHR48111">
    <property type="entry name" value="REGULATOR OF RPOS"/>
    <property type="match status" value="1"/>
</dbReference>
<evidence type="ECO:0000256" key="5">
    <source>
        <dbReference type="ARBA" id="ARBA00023163"/>
    </source>
</evidence>
<evidence type="ECO:0000313" key="10">
    <source>
        <dbReference type="EMBL" id="MFM2484640.1"/>
    </source>
</evidence>
<keyword evidence="1 6" id="KW-0597">Phosphoprotein</keyword>
<keyword evidence="5" id="KW-0804">Transcription</keyword>
<evidence type="ECO:0000256" key="7">
    <source>
        <dbReference type="PROSITE-ProRule" id="PRU01091"/>
    </source>
</evidence>
<evidence type="ECO:0000259" key="9">
    <source>
        <dbReference type="PROSITE" id="PS51755"/>
    </source>
</evidence>
<sequence length="233" mass="26945">MDFPIQVLLVDDDEDLRDLLRQFFHQHGIDFSVLHDANHLRQRIDRERPSIIVLDLMLPGVDGLSALKILRAQGENIPVILLTARDEPIDRIMGLEAGADDYMGKPYMPQELLARIHAVLRRHHQQREFGQPQITFGPFVLDCQQKSLFMGERLIKLPTSEYRILEVLAKNLNQNVSRKTLIDEIYGQYADITERGIDVPIWRLRQVIEPEPSAPIYLQTVRSIGYILQDHPL</sequence>
<dbReference type="PANTHER" id="PTHR48111:SF4">
    <property type="entry name" value="DNA-BINDING DUAL TRANSCRIPTIONAL REGULATOR OMPR"/>
    <property type="match status" value="1"/>
</dbReference>
<gene>
    <name evidence="10" type="ORF">ABUE30_06095</name>
</gene>
<dbReference type="Proteomes" id="UP001629953">
    <property type="component" value="Unassembled WGS sequence"/>
</dbReference>
<evidence type="ECO:0000259" key="8">
    <source>
        <dbReference type="PROSITE" id="PS50110"/>
    </source>
</evidence>
<keyword evidence="4 7" id="KW-0238">DNA-binding</keyword>
<dbReference type="SMART" id="SM00862">
    <property type="entry name" value="Trans_reg_C"/>
    <property type="match status" value="1"/>
</dbReference>
<dbReference type="Gene3D" id="3.40.50.2300">
    <property type="match status" value="1"/>
</dbReference>
<dbReference type="InterPro" id="IPR011006">
    <property type="entry name" value="CheY-like_superfamily"/>
</dbReference>
<dbReference type="EMBL" id="JBEQCT010000002">
    <property type="protein sequence ID" value="MFM2484640.1"/>
    <property type="molecule type" value="Genomic_DNA"/>
</dbReference>
<reference evidence="10 11" key="1">
    <citation type="journal article" date="2013" name="Int. J. Syst. Evol. Microbiol.">
        <title>Celerinatantimonas yamalensis sp. nov., a cold-adapted diazotrophic bacterium from a cold permafrost brine.</title>
        <authorList>
            <person name="Shcherbakova V."/>
            <person name="Chuvilskaya N."/>
            <person name="Rivkina E."/>
            <person name="Demidov N."/>
            <person name="Uchaeva V."/>
            <person name="Suetin S."/>
            <person name="Suzina N."/>
            <person name="Gilichinsky D."/>
        </authorList>
    </citation>
    <scope>NUCLEOTIDE SEQUENCE [LARGE SCALE GENOMIC DNA]</scope>
    <source>
        <strain evidence="10 11">C7</strain>
    </source>
</reference>
<dbReference type="InterPro" id="IPR001867">
    <property type="entry name" value="OmpR/PhoB-type_DNA-bd"/>
</dbReference>
<proteinExistence type="predicted"/>
<dbReference type="RefSeq" id="WP_408622825.1">
    <property type="nucleotide sequence ID" value="NZ_JBEQCT010000002.1"/>
</dbReference>
<dbReference type="SMART" id="SM00448">
    <property type="entry name" value="REC"/>
    <property type="match status" value="1"/>
</dbReference>
<keyword evidence="3" id="KW-0805">Transcription regulation</keyword>
<protein>
    <submittedName>
        <fullName evidence="10">Response regulator</fullName>
    </submittedName>
</protein>
<dbReference type="Gene3D" id="1.10.10.10">
    <property type="entry name" value="Winged helix-like DNA-binding domain superfamily/Winged helix DNA-binding domain"/>
    <property type="match status" value="1"/>
</dbReference>
<dbReference type="SUPFAM" id="SSF52172">
    <property type="entry name" value="CheY-like"/>
    <property type="match status" value="1"/>
</dbReference>
<evidence type="ECO:0000256" key="1">
    <source>
        <dbReference type="ARBA" id="ARBA00022553"/>
    </source>
</evidence>
<evidence type="ECO:0000313" key="11">
    <source>
        <dbReference type="Proteomes" id="UP001629953"/>
    </source>
</evidence>
<dbReference type="Pfam" id="PF00486">
    <property type="entry name" value="Trans_reg_C"/>
    <property type="match status" value="1"/>
</dbReference>
<evidence type="ECO:0000256" key="2">
    <source>
        <dbReference type="ARBA" id="ARBA00023012"/>
    </source>
</evidence>
<feature type="domain" description="OmpR/PhoB-type" evidence="9">
    <location>
        <begin position="131"/>
        <end position="230"/>
    </location>
</feature>
<organism evidence="10 11">
    <name type="scientific">Celerinatantimonas yamalensis</name>
    <dbReference type="NCBI Taxonomy" id="559956"/>
    <lineage>
        <taxon>Bacteria</taxon>
        <taxon>Pseudomonadati</taxon>
        <taxon>Pseudomonadota</taxon>
        <taxon>Gammaproteobacteria</taxon>
        <taxon>Celerinatantimonadaceae</taxon>
        <taxon>Celerinatantimonas</taxon>
    </lineage>
</organism>
<evidence type="ECO:0000256" key="6">
    <source>
        <dbReference type="PROSITE-ProRule" id="PRU00169"/>
    </source>
</evidence>
<evidence type="ECO:0000256" key="4">
    <source>
        <dbReference type="ARBA" id="ARBA00023125"/>
    </source>
</evidence>
<dbReference type="InterPro" id="IPR039420">
    <property type="entry name" value="WalR-like"/>
</dbReference>
<dbReference type="PROSITE" id="PS51755">
    <property type="entry name" value="OMPR_PHOB"/>
    <property type="match status" value="1"/>
</dbReference>
<evidence type="ECO:0000256" key="3">
    <source>
        <dbReference type="ARBA" id="ARBA00023015"/>
    </source>
</evidence>
<accession>A0ABW9G4N8</accession>